<dbReference type="Proteomes" id="UP000790787">
    <property type="component" value="Chromosome 20"/>
</dbReference>
<name>A0AC58TH97_TOBAC</name>
<proteinExistence type="predicted"/>
<reference evidence="1" key="1">
    <citation type="journal article" date="2014" name="Nat. Commun.">
        <title>The tobacco genome sequence and its comparison with those of tomato and potato.</title>
        <authorList>
            <person name="Sierro N."/>
            <person name="Battey J.N."/>
            <person name="Ouadi S."/>
            <person name="Bakaher N."/>
            <person name="Bovet L."/>
            <person name="Willig A."/>
            <person name="Goepfert S."/>
            <person name="Peitsch M.C."/>
            <person name="Ivanov N.V."/>
        </authorList>
    </citation>
    <scope>NUCLEOTIDE SEQUENCE [LARGE SCALE GENOMIC DNA]</scope>
</reference>
<evidence type="ECO:0000313" key="1">
    <source>
        <dbReference type="Proteomes" id="UP000790787"/>
    </source>
</evidence>
<reference evidence="2" key="2">
    <citation type="submission" date="2025-08" db="UniProtKB">
        <authorList>
            <consortium name="RefSeq"/>
        </authorList>
    </citation>
    <scope>IDENTIFICATION</scope>
    <source>
        <tissue evidence="2">Leaf</tissue>
    </source>
</reference>
<dbReference type="RefSeq" id="XP_075096588.1">
    <property type="nucleotide sequence ID" value="XM_075240487.1"/>
</dbReference>
<protein>
    <submittedName>
        <fullName evidence="2">Inactive protein RESTRICTED TEV MOVEMENT 1-like</fullName>
    </submittedName>
</protein>
<organism evidence="1 2">
    <name type="scientific">Nicotiana tabacum</name>
    <name type="common">Common tobacco</name>
    <dbReference type="NCBI Taxonomy" id="4097"/>
    <lineage>
        <taxon>Eukaryota</taxon>
        <taxon>Viridiplantae</taxon>
        <taxon>Streptophyta</taxon>
        <taxon>Embryophyta</taxon>
        <taxon>Tracheophyta</taxon>
        <taxon>Spermatophyta</taxon>
        <taxon>Magnoliopsida</taxon>
        <taxon>eudicotyledons</taxon>
        <taxon>Gunneridae</taxon>
        <taxon>Pentapetalae</taxon>
        <taxon>asterids</taxon>
        <taxon>lamiids</taxon>
        <taxon>Solanales</taxon>
        <taxon>Solanaceae</taxon>
        <taxon>Nicotianoideae</taxon>
        <taxon>Nicotianeae</taxon>
        <taxon>Nicotiana</taxon>
    </lineage>
</organism>
<evidence type="ECO:0000313" key="2">
    <source>
        <dbReference type="RefSeq" id="XP_075096588.1"/>
    </source>
</evidence>
<sequence length="169" mass="19142">MNKKIDMIKFGPVGGKKGTVWDEKGRGEIAKIFLSSNPTDTYYIHSLQFLFVENGHSVLSDRHGPDYNYSYTTNFTTVVLDYPSEYLTWISGTNYSTGLRSIIFGTNKGSYRPYGSTRIHPSIPYKEFKFEIEDDRSFGGFHGTKHDTFIGSIGVYVNTITSHPQILQS</sequence>
<gene>
    <name evidence="2" type="primary">LOC142174650</name>
</gene>
<keyword evidence="1" id="KW-1185">Reference proteome</keyword>
<accession>A0AC58TH97</accession>